<organism evidence="9 10">
    <name type="scientific">Propionispora vibrioides</name>
    <dbReference type="NCBI Taxonomy" id="112903"/>
    <lineage>
        <taxon>Bacteria</taxon>
        <taxon>Bacillati</taxon>
        <taxon>Bacillota</taxon>
        <taxon>Negativicutes</taxon>
        <taxon>Selenomonadales</taxon>
        <taxon>Sporomusaceae</taxon>
        <taxon>Propionispora</taxon>
    </lineage>
</organism>
<evidence type="ECO:0000256" key="5">
    <source>
        <dbReference type="ARBA" id="ARBA00022989"/>
    </source>
</evidence>
<evidence type="ECO:0000256" key="6">
    <source>
        <dbReference type="ARBA" id="ARBA00023136"/>
    </source>
</evidence>
<dbReference type="InterPro" id="IPR020846">
    <property type="entry name" value="MFS_dom"/>
</dbReference>
<dbReference type="STRING" id="112903.SAMN04490178_102213"/>
<sequence length="471" mass="50788">MKTNPANSPFQMGAVLLANSIITFLGILSETALNIVYSSLMDEFEVSASTVQWLTTGYFLTLAALIPLSPLFVKQYPSKKLFQTAALLCLAGTLLCALSTNFMLLLLGRIIQAIGTSIALPLMINIILEKIPVYKRGRIMGVVGLITSFAPVLGPIFGGAVSEWLNWHWIFFFMLPLLVISFMLGSKYIMDIHQPTKLPLDYSSILLSTLAFTGMIYAISRSTELGWYHGEVLGCLSMGIISLAAFIKRQLSLDQPLLQVHIFTYPLFTTGVGIVMLSMMIVLAAGFILPLYLQKALGYSSFTAALALLPGALTNGIMAPVSGRILDKRGPFLLLLVGFILVSITVYIFSVFSCPLYMVLLLYTVFMFGASMLAMPAQIHALNQVAKPYNADATAIINTLQQLSGALGTALASSIFTATTGALLAAGTNSSAAFQAQAVTLGTQKTFLFLLFLSLLGLYLAATTRKSTGQN</sequence>
<dbReference type="RefSeq" id="WP_177173442.1">
    <property type="nucleotide sequence ID" value="NZ_FODY01000002.1"/>
</dbReference>
<dbReference type="SUPFAM" id="SSF103473">
    <property type="entry name" value="MFS general substrate transporter"/>
    <property type="match status" value="1"/>
</dbReference>
<name>A0A1H8Q797_9FIRM</name>
<dbReference type="NCBIfam" id="TIGR00711">
    <property type="entry name" value="efflux_EmrB"/>
    <property type="match status" value="1"/>
</dbReference>
<keyword evidence="4 7" id="KW-0812">Transmembrane</keyword>
<dbReference type="PANTHER" id="PTHR42718:SF43">
    <property type="entry name" value="LINCOMYCIN RESISTANCE PROTEIN LMRB"/>
    <property type="match status" value="1"/>
</dbReference>
<evidence type="ECO:0000256" key="2">
    <source>
        <dbReference type="ARBA" id="ARBA00022448"/>
    </source>
</evidence>
<feature type="domain" description="Major facilitator superfamily (MFS) profile" evidence="8">
    <location>
        <begin position="15"/>
        <end position="469"/>
    </location>
</feature>
<feature type="transmembrane region" description="Helical" evidence="7">
    <location>
        <begin position="226"/>
        <end position="247"/>
    </location>
</feature>
<dbReference type="InterPro" id="IPR036259">
    <property type="entry name" value="MFS_trans_sf"/>
</dbReference>
<dbReference type="InterPro" id="IPR004638">
    <property type="entry name" value="EmrB-like"/>
</dbReference>
<feature type="transmembrane region" description="Helical" evidence="7">
    <location>
        <begin position="167"/>
        <end position="190"/>
    </location>
</feature>
<dbReference type="InterPro" id="IPR011701">
    <property type="entry name" value="MFS"/>
</dbReference>
<evidence type="ECO:0000313" key="10">
    <source>
        <dbReference type="Proteomes" id="UP000198847"/>
    </source>
</evidence>
<feature type="transmembrane region" description="Helical" evidence="7">
    <location>
        <begin position="202"/>
        <end position="220"/>
    </location>
</feature>
<feature type="transmembrane region" description="Helical" evidence="7">
    <location>
        <begin position="85"/>
        <end position="104"/>
    </location>
</feature>
<proteinExistence type="predicted"/>
<dbReference type="Gene3D" id="1.20.1250.20">
    <property type="entry name" value="MFS general substrate transporter like domains"/>
    <property type="match status" value="1"/>
</dbReference>
<dbReference type="PROSITE" id="PS50850">
    <property type="entry name" value="MFS"/>
    <property type="match status" value="1"/>
</dbReference>
<feature type="transmembrane region" description="Helical" evidence="7">
    <location>
        <begin position="53"/>
        <end position="73"/>
    </location>
</feature>
<dbReference type="PANTHER" id="PTHR42718">
    <property type="entry name" value="MAJOR FACILITATOR SUPERFAMILY MULTIDRUG TRANSPORTER MFSC"/>
    <property type="match status" value="1"/>
</dbReference>
<comment type="subcellular location">
    <subcellularLocation>
        <location evidence="1">Cell membrane</location>
        <topology evidence="1">Multi-pass membrane protein</topology>
    </subcellularLocation>
</comment>
<keyword evidence="3" id="KW-1003">Cell membrane</keyword>
<protein>
    <submittedName>
        <fullName evidence="9">MFS transporter, DHA2 family, lincomycin resistance protein</fullName>
    </submittedName>
</protein>
<dbReference type="PRINTS" id="PR01036">
    <property type="entry name" value="TCRTETB"/>
</dbReference>
<evidence type="ECO:0000256" key="4">
    <source>
        <dbReference type="ARBA" id="ARBA00022692"/>
    </source>
</evidence>
<evidence type="ECO:0000256" key="7">
    <source>
        <dbReference type="SAM" id="Phobius"/>
    </source>
</evidence>
<feature type="transmembrane region" description="Helical" evidence="7">
    <location>
        <begin position="110"/>
        <end position="128"/>
    </location>
</feature>
<dbReference type="Gene3D" id="1.20.1720.10">
    <property type="entry name" value="Multidrug resistance protein D"/>
    <property type="match status" value="1"/>
</dbReference>
<feature type="transmembrane region" description="Helical" evidence="7">
    <location>
        <begin position="140"/>
        <end position="161"/>
    </location>
</feature>
<feature type="transmembrane region" description="Helical" evidence="7">
    <location>
        <begin position="446"/>
        <end position="462"/>
    </location>
</feature>
<accession>A0A1H8Q797</accession>
<evidence type="ECO:0000256" key="3">
    <source>
        <dbReference type="ARBA" id="ARBA00022475"/>
    </source>
</evidence>
<gene>
    <name evidence="9" type="ORF">SAMN04490178_102213</name>
</gene>
<feature type="transmembrane region" description="Helical" evidence="7">
    <location>
        <begin position="299"/>
        <end position="319"/>
    </location>
</feature>
<feature type="transmembrane region" description="Helical" evidence="7">
    <location>
        <begin position="12"/>
        <end position="33"/>
    </location>
</feature>
<keyword evidence="2" id="KW-0813">Transport</keyword>
<feature type="transmembrane region" description="Helical" evidence="7">
    <location>
        <begin position="331"/>
        <end position="350"/>
    </location>
</feature>
<keyword evidence="6 7" id="KW-0472">Membrane</keyword>
<keyword evidence="10" id="KW-1185">Reference proteome</keyword>
<dbReference type="EMBL" id="FODY01000002">
    <property type="protein sequence ID" value="SEO50119.1"/>
    <property type="molecule type" value="Genomic_DNA"/>
</dbReference>
<dbReference type="GO" id="GO:0005886">
    <property type="term" value="C:plasma membrane"/>
    <property type="evidence" value="ECO:0007669"/>
    <property type="project" value="UniProtKB-SubCell"/>
</dbReference>
<dbReference type="Proteomes" id="UP000198847">
    <property type="component" value="Unassembled WGS sequence"/>
</dbReference>
<keyword evidence="5 7" id="KW-1133">Transmembrane helix</keyword>
<feature type="transmembrane region" description="Helical" evidence="7">
    <location>
        <begin position="403"/>
        <end position="426"/>
    </location>
</feature>
<evidence type="ECO:0000256" key="1">
    <source>
        <dbReference type="ARBA" id="ARBA00004651"/>
    </source>
</evidence>
<evidence type="ECO:0000313" key="9">
    <source>
        <dbReference type="EMBL" id="SEO50119.1"/>
    </source>
</evidence>
<reference evidence="9 10" key="1">
    <citation type="submission" date="2016-10" db="EMBL/GenBank/DDBJ databases">
        <authorList>
            <person name="de Groot N.N."/>
        </authorList>
    </citation>
    <scope>NUCLEOTIDE SEQUENCE [LARGE SCALE GENOMIC DNA]</scope>
    <source>
        <strain evidence="9 10">DSM 13305</strain>
    </source>
</reference>
<feature type="transmembrane region" description="Helical" evidence="7">
    <location>
        <begin position="356"/>
        <end position="382"/>
    </location>
</feature>
<dbReference type="Pfam" id="PF07690">
    <property type="entry name" value="MFS_1"/>
    <property type="match status" value="1"/>
</dbReference>
<feature type="transmembrane region" description="Helical" evidence="7">
    <location>
        <begin position="267"/>
        <end position="293"/>
    </location>
</feature>
<evidence type="ECO:0000259" key="8">
    <source>
        <dbReference type="PROSITE" id="PS50850"/>
    </source>
</evidence>
<dbReference type="AlphaFoldDB" id="A0A1H8Q797"/>
<dbReference type="GO" id="GO:0022857">
    <property type="term" value="F:transmembrane transporter activity"/>
    <property type="evidence" value="ECO:0007669"/>
    <property type="project" value="InterPro"/>
</dbReference>